<dbReference type="AlphaFoldDB" id="A0A0R0M3Y6"/>
<accession>A0A0R0M3Y6</accession>
<proteinExistence type="predicted"/>
<name>A0A0R0M3Y6_9MICR</name>
<organism evidence="1 2">
    <name type="scientific">Pseudoloma neurophilia</name>
    <dbReference type="NCBI Taxonomy" id="146866"/>
    <lineage>
        <taxon>Eukaryota</taxon>
        <taxon>Fungi</taxon>
        <taxon>Fungi incertae sedis</taxon>
        <taxon>Microsporidia</taxon>
        <taxon>Pseudoloma</taxon>
    </lineage>
</organism>
<dbReference type="Proteomes" id="UP000051530">
    <property type="component" value="Unassembled WGS sequence"/>
</dbReference>
<comment type="caution">
    <text evidence="1">The sequence shown here is derived from an EMBL/GenBank/DDBJ whole genome shotgun (WGS) entry which is preliminary data.</text>
</comment>
<reference evidence="1 2" key="1">
    <citation type="submission" date="2015-07" db="EMBL/GenBank/DDBJ databases">
        <title>The genome of Pseudoloma neurophilia, a relevant intracellular parasite of the zebrafish.</title>
        <authorList>
            <person name="Ndikumana S."/>
            <person name="Pelin A."/>
            <person name="Sanders J."/>
            <person name="Corradi N."/>
        </authorList>
    </citation>
    <scope>NUCLEOTIDE SEQUENCE [LARGE SCALE GENOMIC DNA]</scope>
    <source>
        <strain evidence="1 2">MK1</strain>
    </source>
</reference>
<keyword evidence="2" id="KW-1185">Reference proteome</keyword>
<dbReference type="VEuPathDB" id="MicrosporidiaDB:M153_5940003584"/>
<dbReference type="EMBL" id="LGUB01000228">
    <property type="protein sequence ID" value="KRH93751.1"/>
    <property type="molecule type" value="Genomic_DNA"/>
</dbReference>
<evidence type="ECO:0000313" key="2">
    <source>
        <dbReference type="Proteomes" id="UP000051530"/>
    </source>
</evidence>
<sequence>MSDLTPTIEKLANLDLYSLKTDAIEKIEKGLQFDQGIQFFEQIGGFESFKNDDWHDEMVSDANLGSFGFKFRE</sequence>
<protein>
    <submittedName>
        <fullName evidence="1">Uncharacterized protein</fullName>
    </submittedName>
</protein>
<gene>
    <name evidence="1" type="ORF">M153_5940003584</name>
</gene>
<evidence type="ECO:0000313" key="1">
    <source>
        <dbReference type="EMBL" id="KRH93751.1"/>
    </source>
</evidence>